<evidence type="ECO:0000313" key="3">
    <source>
        <dbReference type="EMBL" id="GGB13825.1"/>
    </source>
</evidence>
<dbReference type="InterPro" id="IPR050640">
    <property type="entry name" value="Bact_2-comp_sensor_kinase"/>
</dbReference>
<feature type="transmembrane region" description="Helical" evidence="1">
    <location>
        <begin position="6"/>
        <end position="28"/>
    </location>
</feature>
<keyword evidence="4" id="KW-1185">Reference proteome</keyword>
<proteinExistence type="predicted"/>
<sequence>MTSNGSKYYWWCQIGGWGSLALVMVLNSSTLEQKITTKEVEIMTITVLTGILVTHIFREVIRRSGWALLTVDKALPKFLIGVTLTCITIGLIRMAIVDVLNLASHHNTEFMPRLLTVTVDTGLMIIPWTLIYYFYHYTQISARHELDTLKLEALVKELELKTIKSHINPHFIFNALNSIRALIDENPARARTAITELSNILRSSMQAEKLETVTFEKELNIVKDYLALEHIRFEDRLQVEYDIDEDTLDQPIPPMMLQTLVENAIKHGISRQVDGGKVTIVSDFKEDYHRLVILNTGVLNGSRNTDGFGLASTKNRLQLLFGQKANFNIREAGNNTVEARVLIPVHMSK</sequence>
<dbReference type="Gene3D" id="3.30.565.10">
    <property type="entry name" value="Histidine kinase-like ATPase, C-terminal domain"/>
    <property type="match status" value="1"/>
</dbReference>
<feature type="domain" description="Signal transduction histidine kinase internal region" evidence="2">
    <location>
        <begin position="159"/>
        <end position="237"/>
    </location>
</feature>
<keyword evidence="1" id="KW-0812">Transmembrane</keyword>
<dbReference type="Proteomes" id="UP000607559">
    <property type="component" value="Unassembled WGS sequence"/>
</dbReference>
<dbReference type="GO" id="GO:0016020">
    <property type="term" value="C:membrane"/>
    <property type="evidence" value="ECO:0007669"/>
    <property type="project" value="InterPro"/>
</dbReference>
<dbReference type="GO" id="GO:0000155">
    <property type="term" value="F:phosphorelay sensor kinase activity"/>
    <property type="evidence" value="ECO:0007669"/>
    <property type="project" value="InterPro"/>
</dbReference>
<keyword evidence="1" id="KW-1133">Transmembrane helix</keyword>
<dbReference type="SUPFAM" id="SSF55874">
    <property type="entry name" value="ATPase domain of HSP90 chaperone/DNA topoisomerase II/histidine kinase"/>
    <property type="match status" value="1"/>
</dbReference>
<gene>
    <name evidence="3" type="ORF">GCM10011511_41950</name>
</gene>
<accession>A0A8J2UGB1</accession>
<reference evidence="3" key="2">
    <citation type="submission" date="2020-09" db="EMBL/GenBank/DDBJ databases">
        <authorList>
            <person name="Sun Q."/>
            <person name="Zhou Y."/>
        </authorList>
    </citation>
    <scope>NUCLEOTIDE SEQUENCE</scope>
    <source>
        <strain evidence="3">CGMCC 1.15448</strain>
    </source>
</reference>
<keyword evidence="3" id="KW-0418">Kinase</keyword>
<dbReference type="InterPro" id="IPR010559">
    <property type="entry name" value="Sig_transdc_His_kin_internal"/>
</dbReference>
<comment type="caution">
    <text evidence="3">The sequence shown here is derived from an EMBL/GenBank/DDBJ whole genome shotgun (WGS) entry which is preliminary data.</text>
</comment>
<dbReference type="Pfam" id="PF06580">
    <property type="entry name" value="His_kinase"/>
    <property type="match status" value="1"/>
</dbReference>
<keyword evidence="1" id="KW-0472">Membrane</keyword>
<dbReference type="EMBL" id="BMJC01000004">
    <property type="protein sequence ID" value="GGB13825.1"/>
    <property type="molecule type" value="Genomic_DNA"/>
</dbReference>
<feature type="transmembrane region" description="Helical" evidence="1">
    <location>
        <begin position="114"/>
        <end position="135"/>
    </location>
</feature>
<dbReference type="RefSeq" id="WP_188935396.1">
    <property type="nucleotide sequence ID" value="NZ_BMJC01000004.1"/>
</dbReference>
<organism evidence="3 4">
    <name type="scientific">Puia dinghuensis</name>
    <dbReference type="NCBI Taxonomy" id="1792502"/>
    <lineage>
        <taxon>Bacteria</taxon>
        <taxon>Pseudomonadati</taxon>
        <taxon>Bacteroidota</taxon>
        <taxon>Chitinophagia</taxon>
        <taxon>Chitinophagales</taxon>
        <taxon>Chitinophagaceae</taxon>
        <taxon>Puia</taxon>
    </lineage>
</organism>
<evidence type="ECO:0000256" key="1">
    <source>
        <dbReference type="SAM" id="Phobius"/>
    </source>
</evidence>
<name>A0A8J2UGB1_9BACT</name>
<keyword evidence="3" id="KW-0808">Transferase</keyword>
<protein>
    <submittedName>
        <fullName evidence="3">Histidine kinase</fullName>
    </submittedName>
</protein>
<dbReference type="PANTHER" id="PTHR34220:SF7">
    <property type="entry name" value="SENSOR HISTIDINE KINASE YPDA"/>
    <property type="match status" value="1"/>
</dbReference>
<evidence type="ECO:0000313" key="4">
    <source>
        <dbReference type="Proteomes" id="UP000607559"/>
    </source>
</evidence>
<reference evidence="3" key="1">
    <citation type="journal article" date="2014" name="Int. J. Syst. Evol. Microbiol.">
        <title>Complete genome sequence of Corynebacterium casei LMG S-19264T (=DSM 44701T), isolated from a smear-ripened cheese.</title>
        <authorList>
            <consortium name="US DOE Joint Genome Institute (JGI-PGF)"/>
            <person name="Walter F."/>
            <person name="Albersmeier A."/>
            <person name="Kalinowski J."/>
            <person name="Ruckert C."/>
        </authorList>
    </citation>
    <scope>NUCLEOTIDE SEQUENCE</scope>
    <source>
        <strain evidence="3">CGMCC 1.15448</strain>
    </source>
</reference>
<evidence type="ECO:0000259" key="2">
    <source>
        <dbReference type="Pfam" id="PF06580"/>
    </source>
</evidence>
<dbReference type="PANTHER" id="PTHR34220">
    <property type="entry name" value="SENSOR HISTIDINE KINASE YPDA"/>
    <property type="match status" value="1"/>
</dbReference>
<dbReference type="AlphaFoldDB" id="A0A8J2UGB1"/>
<dbReference type="InterPro" id="IPR036890">
    <property type="entry name" value="HATPase_C_sf"/>
</dbReference>
<feature type="transmembrane region" description="Helical" evidence="1">
    <location>
        <begin position="78"/>
        <end position="102"/>
    </location>
</feature>
<feature type="transmembrane region" description="Helical" evidence="1">
    <location>
        <begin position="40"/>
        <end position="58"/>
    </location>
</feature>